<sequence length="192" mass="20498">MPAVEPCMTANPIFRFIRRIVILGGLIALAVWAWPRLPDAARAPWHMARLSWQPAPTSLPVPVQGIAKSRLTDTWGAARSGGRRHEGIDIFAARGTPVLATTEGVVMQVGTNNLGGQVVWVLGPGRQRHYYAHLDAYADIERGQLVAPGDVLGYVGNTGNAKGTPPHLHYGIYDGGAINPYALLVGPATPPS</sequence>
<evidence type="ECO:0000259" key="2">
    <source>
        <dbReference type="Pfam" id="PF01551"/>
    </source>
</evidence>
<evidence type="ECO:0000313" key="4">
    <source>
        <dbReference type="Proteomes" id="UP000494105"/>
    </source>
</evidence>
<dbReference type="EMBL" id="CADILD010000002">
    <property type="protein sequence ID" value="CAB3884825.1"/>
    <property type="molecule type" value="Genomic_DNA"/>
</dbReference>
<dbReference type="PANTHER" id="PTHR21666">
    <property type="entry name" value="PEPTIDASE-RELATED"/>
    <property type="match status" value="1"/>
</dbReference>
<dbReference type="InterPro" id="IPR016047">
    <property type="entry name" value="M23ase_b-sheet_dom"/>
</dbReference>
<dbReference type="GO" id="GO:0004222">
    <property type="term" value="F:metalloendopeptidase activity"/>
    <property type="evidence" value="ECO:0007669"/>
    <property type="project" value="TreeGrafter"/>
</dbReference>
<name>A0A6S7DHI7_9BURK</name>
<protein>
    <recommendedName>
        <fullName evidence="2">M23ase beta-sheet core domain-containing protein</fullName>
    </recommendedName>
</protein>
<accession>A0A6S7DHI7</accession>
<evidence type="ECO:0000256" key="1">
    <source>
        <dbReference type="SAM" id="Phobius"/>
    </source>
</evidence>
<gene>
    <name evidence="3" type="ORF">LMG1861_03466</name>
</gene>
<dbReference type="AlphaFoldDB" id="A0A6S7DHI7"/>
<dbReference type="CDD" id="cd12797">
    <property type="entry name" value="M23_peptidase"/>
    <property type="match status" value="1"/>
</dbReference>
<feature type="domain" description="M23ase beta-sheet core" evidence="2">
    <location>
        <begin position="84"/>
        <end position="180"/>
    </location>
</feature>
<keyword evidence="1" id="KW-0472">Membrane</keyword>
<proteinExistence type="predicted"/>
<reference evidence="3 4" key="1">
    <citation type="submission" date="2020-04" db="EMBL/GenBank/DDBJ databases">
        <authorList>
            <person name="De Canck E."/>
        </authorList>
    </citation>
    <scope>NUCLEOTIDE SEQUENCE [LARGE SCALE GENOMIC DNA]</scope>
    <source>
        <strain evidence="3 4">LMG 1861</strain>
    </source>
</reference>
<feature type="transmembrane region" description="Helical" evidence="1">
    <location>
        <begin position="16"/>
        <end position="34"/>
    </location>
</feature>
<dbReference type="InterPro" id="IPR050570">
    <property type="entry name" value="Cell_wall_metabolism_enzyme"/>
</dbReference>
<dbReference type="Pfam" id="PF01551">
    <property type="entry name" value="Peptidase_M23"/>
    <property type="match status" value="1"/>
</dbReference>
<dbReference type="SUPFAM" id="SSF51261">
    <property type="entry name" value="Duplicated hybrid motif"/>
    <property type="match status" value="1"/>
</dbReference>
<dbReference type="Gene3D" id="2.70.70.10">
    <property type="entry name" value="Glucose Permease (Domain IIA)"/>
    <property type="match status" value="1"/>
</dbReference>
<evidence type="ECO:0000313" key="3">
    <source>
        <dbReference type="EMBL" id="CAB3884825.1"/>
    </source>
</evidence>
<dbReference type="InterPro" id="IPR011055">
    <property type="entry name" value="Dup_hybrid_motif"/>
</dbReference>
<organism evidence="3 4">
    <name type="scientific">Achromobacter piechaudii</name>
    <dbReference type="NCBI Taxonomy" id="72556"/>
    <lineage>
        <taxon>Bacteria</taxon>
        <taxon>Pseudomonadati</taxon>
        <taxon>Pseudomonadota</taxon>
        <taxon>Betaproteobacteria</taxon>
        <taxon>Burkholderiales</taxon>
        <taxon>Alcaligenaceae</taxon>
        <taxon>Achromobacter</taxon>
    </lineage>
</organism>
<keyword evidence="1" id="KW-0812">Transmembrane</keyword>
<keyword evidence="1" id="KW-1133">Transmembrane helix</keyword>
<dbReference type="PANTHER" id="PTHR21666:SF268">
    <property type="entry name" value="PEPTIDASE M23 DOMAIN-CONTAINING PROTEIN"/>
    <property type="match status" value="1"/>
</dbReference>
<dbReference type="Proteomes" id="UP000494105">
    <property type="component" value="Unassembled WGS sequence"/>
</dbReference>